<accession>A0A154MD34</accession>
<evidence type="ECO:0000256" key="1">
    <source>
        <dbReference type="SAM" id="MobiDB-lite"/>
    </source>
</evidence>
<feature type="compositionally biased region" description="Low complexity" evidence="1">
    <location>
        <begin position="58"/>
        <end position="75"/>
    </location>
</feature>
<gene>
    <name evidence="2" type="ORF">AVL48_11210</name>
</gene>
<reference evidence="2 3" key="1">
    <citation type="submission" date="2015-12" db="EMBL/GenBank/DDBJ databases">
        <title>Amycolatopsis regifaucium genome sequencing and assembly.</title>
        <authorList>
            <person name="Mayilraj S."/>
        </authorList>
    </citation>
    <scope>NUCLEOTIDE SEQUENCE [LARGE SCALE GENOMIC DNA]</scope>
    <source>
        <strain evidence="2 3">GY080</strain>
    </source>
</reference>
<sequence>MSPDLLTKAVDLLGGSTAKLALAEALTELGTLQARHGRSEKAVATLLQAMRSSDHCGARPSRGGPPRSCGPPARA</sequence>
<name>A0A154MD34_9PSEU</name>
<comment type="caution">
    <text evidence="2">The sequence shown here is derived from an EMBL/GenBank/DDBJ whole genome shotgun (WGS) entry which is preliminary data.</text>
</comment>
<evidence type="ECO:0000313" key="3">
    <source>
        <dbReference type="Proteomes" id="UP000076321"/>
    </source>
</evidence>
<proteinExistence type="predicted"/>
<dbReference type="Proteomes" id="UP000076321">
    <property type="component" value="Unassembled WGS sequence"/>
</dbReference>
<feature type="region of interest" description="Disordered" evidence="1">
    <location>
        <begin position="52"/>
        <end position="75"/>
    </location>
</feature>
<dbReference type="EMBL" id="LQCI01000034">
    <property type="protein sequence ID" value="KZB82461.1"/>
    <property type="molecule type" value="Genomic_DNA"/>
</dbReference>
<organism evidence="2 3">
    <name type="scientific">Amycolatopsis regifaucium</name>
    <dbReference type="NCBI Taxonomy" id="546365"/>
    <lineage>
        <taxon>Bacteria</taxon>
        <taxon>Bacillati</taxon>
        <taxon>Actinomycetota</taxon>
        <taxon>Actinomycetes</taxon>
        <taxon>Pseudonocardiales</taxon>
        <taxon>Pseudonocardiaceae</taxon>
        <taxon>Amycolatopsis</taxon>
    </lineage>
</organism>
<evidence type="ECO:0008006" key="4">
    <source>
        <dbReference type="Google" id="ProtNLM"/>
    </source>
</evidence>
<protein>
    <recommendedName>
        <fullName evidence="4">Tetratrico peptide repeat group 5 domain-containing protein</fullName>
    </recommendedName>
</protein>
<dbReference type="AlphaFoldDB" id="A0A154MD34"/>
<evidence type="ECO:0000313" key="2">
    <source>
        <dbReference type="EMBL" id="KZB82461.1"/>
    </source>
</evidence>